<dbReference type="GO" id="GO:0005737">
    <property type="term" value="C:cytoplasm"/>
    <property type="evidence" value="ECO:0007669"/>
    <property type="project" value="TreeGrafter"/>
</dbReference>
<keyword evidence="4" id="KW-0949">S-adenosyl-L-methionine</keyword>
<gene>
    <name evidence="10" type="ORF">SAMN04488128_103222</name>
</gene>
<evidence type="ECO:0000313" key="10">
    <source>
        <dbReference type="EMBL" id="SKA30101.1"/>
    </source>
</evidence>
<dbReference type="PANTHER" id="PTHR13370">
    <property type="entry name" value="RNA METHYLASE-RELATED"/>
    <property type="match status" value="1"/>
</dbReference>
<dbReference type="AlphaFoldDB" id="A0A1T4SQF4"/>
<dbReference type="Proteomes" id="UP000190367">
    <property type="component" value="Unassembled WGS sequence"/>
</dbReference>
<dbReference type="PANTHER" id="PTHR13370:SF3">
    <property type="entry name" value="TRNA (GUANINE(10)-N2)-METHYLTRANSFERASE HOMOLOG"/>
    <property type="match status" value="1"/>
</dbReference>
<dbReference type="Gene3D" id="3.40.50.150">
    <property type="entry name" value="Vaccinia Virus protein VP39"/>
    <property type="match status" value="1"/>
</dbReference>
<protein>
    <recommendedName>
        <fullName evidence="8">Methyltransferase</fullName>
        <ecNumber evidence="8">2.1.1.-</ecNumber>
    </recommendedName>
</protein>
<dbReference type="Pfam" id="PF01555">
    <property type="entry name" value="N6_N4_Mtase"/>
    <property type="match status" value="1"/>
</dbReference>
<evidence type="ECO:0000313" key="11">
    <source>
        <dbReference type="Proteomes" id="UP000190367"/>
    </source>
</evidence>
<dbReference type="RefSeq" id="WP_078670588.1">
    <property type="nucleotide sequence ID" value="NZ_FUWZ01000003.1"/>
</dbReference>
<evidence type="ECO:0000259" key="9">
    <source>
        <dbReference type="Pfam" id="PF01555"/>
    </source>
</evidence>
<dbReference type="SUPFAM" id="SSF53335">
    <property type="entry name" value="S-adenosyl-L-methionine-dependent methyltransferases"/>
    <property type="match status" value="1"/>
</dbReference>
<keyword evidence="11" id="KW-1185">Reference proteome</keyword>
<evidence type="ECO:0000256" key="1">
    <source>
        <dbReference type="ARBA" id="ARBA00010203"/>
    </source>
</evidence>
<dbReference type="GO" id="GO:0009307">
    <property type="term" value="P:DNA restriction-modification system"/>
    <property type="evidence" value="ECO:0007669"/>
    <property type="project" value="UniProtKB-KW"/>
</dbReference>
<comment type="catalytic activity">
    <reaction evidence="7">
        <text>a 2'-deoxycytidine in DNA + S-adenosyl-L-methionine = an N(4)-methyl-2'-deoxycytidine in DNA + S-adenosyl-L-homocysteine + H(+)</text>
        <dbReference type="Rhea" id="RHEA:16857"/>
        <dbReference type="Rhea" id="RHEA-COMP:11369"/>
        <dbReference type="Rhea" id="RHEA-COMP:13674"/>
        <dbReference type="ChEBI" id="CHEBI:15378"/>
        <dbReference type="ChEBI" id="CHEBI:57856"/>
        <dbReference type="ChEBI" id="CHEBI:59789"/>
        <dbReference type="ChEBI" id="CHEBI:85452"/>
        <dbReference type="ChEBI" id="CHEBI:137933"/>
        <dbReference type="EC" id="2.1.1.113"/>
    </reaction>
</comment>
<evidence type="ECO:0000256" key="4">
    <source>
        <dbReference type="ARBA" id="ARBA00022691"/>
    </source>
</evidence>
<dbReference type="EC" id="2.1.1.-" evidence="8"/>
<evidence type="ECO:0000256" key="6">
    <source>
        <dbReference type="ARBA" id="ARBA00023125"/>
    </source>
</evidence>
<keyword evidence="2 10" id="KW-0489">Methyltransferase</keyword>
<dbReference type="PRINTS" id="PR00508">
    <property type="entry name" value="S21N4MTFRASE"/>
</dbReference>
<keyword evidence="3 10" id="KW-0808">Transferase</keyword>
<proteinExistence type="inferred from homology"/>
<comment type="similarity">
    <text evidence="1">Belongs to the N(4)/N(6)-methyltransferase family. N(4) subfamily.</text>
</comment>
<reference evidence="11" key="1">
    <citation type="submission" date="2017-02" db="EMBL/GenBank/DDBJ databases">
        <authorList>
            <person name="Varghese N."/>
            <person name="Submissions S."/>
        </authorList>
    </citation>
    <scope>NUCLEOTIDE SEQUENCE [LARGE SCALE GENOMIC DNA]</scope>
    <source>
        <strain evidence="11">DSM 22224</strain>
    </source>
</reference>
<dbReference type="PROSITE" id="PS00093">
    <property type="entry name" value="N4_MTASE"/>
    <property type="match status" value="1"/>
</dbReference>
<sequence>MELNKIYNIDCLQGLRQLPDESVHCCVTSPPYWGLRDYGVVWQFGQEETPEAFVTRQVEVFREVRRVLRRDGTLWLNIGDSYASISRQRTEEQVTGGLITGKAHHIACKDQINKVTGSLKRKDLVGIPWMLAFALRADGWYLRQDIIWSKPNPMPEPTKDRCTKSHEYIFLLTKSQKYYFNQDAIRIDSGANRRSVWVMSGANYQGNHCATFPEELPHICILAGCPPDGVVLDPYSGAGTTALVARKLQRNFIGFELNPETIAEAEERLQRELGLFK</sequence>
<evidence type="ECO:0000256" key="5">
    <source>
        <dbReference type="ARBA" id="ARBA00022747"/>
    </source>
</evidence>
<dbReference type="EMBL" id="FUWZ01000003">
    <property type="protein sequence ID" value="SKA30101.1"/>
    <property type="molecule type" value="Genomic_DNA"/>
</dbReference>
<evidence type="ECO:0000256" key="7">
    <source>
        <dbReference type="ARBA" id="ARBA00049120"/>
    </source>
</evidence>
<dbReference type="GO" id="GO:0008170">
    <property type="term" value="F:N-methyltransferase activity"/>
    <property type="evidence" value="ECO:0007669"/>
    <property type="project" value="InterPro"/>
</dbReference>
<dbReference type="STRING" id="634771.SAMN04488128_103222"/>
<dbReference type="GO" id="GO:0003677">
    <property type="term" value="F:DNA binding"/>
    <property type="evidence" value="ECO:0007669"/>
    <property type="project" value="UniProtKB-KW"/>
</dbReference>
<dbReference type="InterPro" id="IPR029063">
    <property type="entry name" value="SAM-dependent_MTases_sf"/>
</dbReference>
<name>A0A1T4SQF4_9BACT</name>
<evidence type="ECO:0000256" key="2">
    <source>
        <dbReference type="ARBA" id="ARBA00022603"/>
    </source>
</evidence>
<evidence type="ECO:0000256" key="3">
    <source>
        <dbReference type="ARBA" id="ARBA00022679"/>
    </source>
</evidence>
<dbReference type="InterPro" id="IPR017985">
    <property type="entry name" value="MeTrfase_CN4_CS"/>
</dbReference>
<dbReference type="GO" id="GO:0009007">
    <property type="term" value="F:site-specific DNA-methyltransferase (adenine-specific) activity"/>
    <property type="evidence" value="ECO:0007669"/>
    <property type="project" value="TreeGrafter"/>
</dbReference>
<accession>A0A1T4SQF4</accession>
<dbReference type="InterPro" id="IPR002941">
    <property type="entry name" value="DNA_methylase_N4/N6"/>
</dbReference>
<keyword evidence="5" id="KW-0680">Restriction system</keyword>
<dbReference type="InterPro" id="IPR001091">
    <property type="entry name" value="RM_Methyltransferase"/>
</dbReference>
<dbReference type="OrthoDB" id="9800801at2"/>
<dbReference type="GO" id="GO:0032259">
    <property type="term" value="P:methylation"/>
    <property type="evidence" value="ECO:0007669"/>
    <property type="project" value="UniProtKB-KW"/>
</dbReference>
<evidence type="ECO:0000256" key="8">
    <source>
        <dbReference type="RuleBase" id="RU362026"/>
    </source>
</evidence>
<feature type="domain" description="DNA methylase N-4/N-6" evidence="9">
    <location>
        <begin position="23"/>
        <end position="267"/>
    </location>
</feature>
<keyword evidence="6" id="KW-0238">DNA-binding</keyword>
<organism evidence="10 11">
    <name type="scientific">Chitinophaga eiseniae</name>
    <dbReference type="NCBI Taxonomy" id="634771"/>
    <lineage>
        <taxon>Bacteria</taxon>
        <taxon>Pseudomonadati</taxon>
        <taxon>Bacteroidota</taxon>
        <taxon>Chitinophagia</taxon>
        <taxon>Chitinophagales</taxon>
        <taxon>Chitinophagaceae</taxon>
        <taxon>Chitinophaga</taxon>
    </lineage>
</organism>
<dbReference type="GO" id="GO:0015667">
    <property type="term" value="F:site-specific DNA-methyltransferase (cytosine-N4-specific) activity"/>
    <property type="evidence" value="ECO:0007669"/>
    <property type="project" value="UniProtKB-EC"/>
</dbReference>